<evidence type="ECO:0000256" key="10">
    <source>
        <dbReference type="PROSITE-ProRule" id="PRU10141"/>
    </source>
</evidence>
<dbReference type="GO" id="GO:0004674">
    <property type="term" value="F:protein serine/threonine kinase activity"/>
    <property type="evidence" value="ECO:0007669"/>
    <property type="project" value="UniProtKB-KW"/>
</dbReference>
<dbReference type="SMART" id="SM00036">
    <property type="entry name" value="CNH"/>
    <property type="match status" value="1"/>
</dbReference>
<dbReference type="SMART" id="SM00233">
    <property type="entry name" value="PH"/>
    <property type="match status" value="1"/>
</dbReference>
<dbReference type="Proteomes" id="UP000192223">
    <property type="component" value="Unplaced"/>
</dbReference>
<dbReference type="RefSeq" id="XP_018320783.1">
    <property type="nucleotide sequence ID" value="XM_018465281.2"/>
</dbReference>
<dbReference type="Gene3D" id="2.30.29.30">
    <property type="entry name" value="Pleckstrin-homology domain (PH domain)/Phosphotyrosine-binding domain (PTB)"/>
    <property type="match status" value="1"/>
</dbReference>
<dbReference type="GO" id="GO:0031032">
    <property type="term" value="P:actomyosin structure organization"/>
    <property type="evidence" value="ECO:0007669"/>
    <property type="project" value="TreeGrafter"/>
</dbReference>
<dbReference type="InterPro" id="IPR050839">
    <property type="entry name" value="Rho-assoc_Ser/Thr_Kinase"/>
</dbReference>
<evidence type="ECO:0000313" key="17">
    <source>
        <dbReference type="Proteomes" id="UP000192223"/>
    </source>
</evidence>
<dbReference type="PROSITE" id="PS00108">
    <property type="entry name" value="PROTEIN_KINASE_ST"/>
    <property type="match status" value="1"/>
</dbReference>
<evidence type="ECO:0000259" key="15">
    <source>
        <dbReference type="PROSITE" id="PS50219"/>
    </source>
</evidence>
<dbReference type="Gene3D" id="3.30.200.20">
    <property type="entry name" value="Phosphorylase Kinase, domain 1"/>
    <property type="match status" value="1"/>
</dbReference>
<dbReference type="OrthoDB" id="5919042at2759"/>
<dbReference type="GO" id="GO:0005856">
    <property type="term" value="C:cytoskeleton"/>
    <property type="evidence" value="ECO:0007669"/>
    <property type="project" value="TreeGrafter"/>
</dbReference>
<dbReference type="PROSITE" id="PS50219">
    <property type="entry name" value="CNH"/>
    <property type="match status" value="1"/>
</dbReference>
<reference evidence="18" key="1">
    <citation type="submission" date="2025-08" db="UniProtKB">
        <authorList>
            <consortium name="RefSeq"/>
        </authorList>
    </citation>
    <scope>IDENTIFICATION</scope>
    <source>
        <tissue evidence="18">Entire body</tissue>
    </source>
</reference>
<dbReference type="InParanoid" id="A0A1W4WKY3"/>
<proteinExistence type="predicted"/>
<evidence type="ECO:0000313" key="18">
    <source>
        <dbReference type="RefSeq" id="XP_018320783.1"/>
    </source>
</evidence>
<feature type="binding site" evidence="10">
    <location>
        <position position="115"/>
    </location>
    <ligand>
        <name>ATP</name>
        <dbReference type="ChEBI" id="CHEBI:30616"/>
    </ligand>
</feature>
<evidence type="ECO:0000259" key="14">
    <source>
        <dbReference type="PROSITE" id="PS50011"/>
    </source>
</evidence>
<dbReference type="EC" id="2.7.11.1" evidence="1"/>
<feature type="compositionally biased region" description="Polar residues" evidence="12">
    <location>
        <begin position="1298"/>
        <end position="1307"/>
    </location>
</feature>
<dbReference type="PROSITE" id="PS50003">
    <property type="entry name" value="PH_DOMAIN"/>
    <property type="match status" value="1"/>
</dbReference>
<dbReference type="CTD" id="39429"/>
<dbReference type="STRING" id="224129.A0A1W4WKY3"/>
<feature type="coiled-coil region" evidence="11">
    <location>
        <begin position="432"/>
        <end position="497"/>
    </location>
</feature>
<dbReference type="SUPFAM" id="SSF50729">
    <property type="entry name" value="PH domain-like"/>
    <property type="match status" value="1"/>
</dbReference>
<dbReference type="GeneID" id="108733920"/>
<evidence type="ECO:0000256" key="12">
    <source>
        <dbReference type="SAM" id="MobiDB-lite"/>
    </source>
</evidence>
<dbReference type="InterPro" id="IPR000719">
    <property type="entry name" value="Prot_kinase_dom"/>
</dbReference>
<evidence type="ECO:0000256" key="3">
    <source>
        <dbReference type="ARBA" id="ARBA00022553"/>
    </source>
</evidence>
<dbReference type="PANTHER" id="PTHR22988">
    <property type="entry name" value="MYOTONIC DYSTROPHY S/T KINASE-RELATED"/>
    <property type="match status" value="1"/>
</dbReference>
<evidence type="ECO:0000256" key="11">
    <source>
        <dbReference type="SAM" id="Coils"/>
    </source>
</evidence>
<evidence type="ECO:0000256" key="1">
    <source>
        <dbReference type="ARBA" id="ARBA00012513"/>
    </source>
</evidence>
<sequence length="1855" mass="214212">MELITESINTRASRLNAQLLGKTSKVPSLIYKENILDALFVLYDECNNEHLKKNDKNILTFVNKYRKVMSELKNMRVNIYDFEIKAVIGRGHFGEVHLVKEKQTGDYYALKSIKKSECLDMKSASFEEERNIMASTQSAWHTTLQYSFQDSMYLYLAMEYHSGGDLLGLLGRQGGTIPESAATFYLSEIIIAIHDLHSMGYVHRDIKPDNILLDRLGHIKLADFGSSTKLTSLNGVVSDSLPVGTPDYVAPEVLQSMDNKYKQESNYNHLCDYWSLGVIAYQLTVGTTPFVSTCTVSLYSKIINHSNSWKYPSDIVLSQAYVSLTKALITDQNSRLDYKQIIQHDLFKNVNFNTLKDQVPPFVPKVLSVDDTSNFSDVVKRKSQPDIENFKSKTQFSGRNLPFVGFTYIKETQDKDSNDKVLPNVTVKDERVQHLLKDIDSLQRELNNQKDVLSEKNSLETKLYEKCRKLESVQNVRDRLERDLANSIAECSALKRTLELERKNQVEIERKALDLIKSAKLKWENLERNRIDALNGEIEDQKRKIEELSYTNNILRNQLEQALQMKDKQQESLQKVHSLNRRSVMGLESRLEKITTECQDQLCDLENKLSEEIHNKKVLQNHIDELKKSEIELKKQLSLSNEARANLKREVETCNETIKELQHTASNVTDKDTELISLRNEIEILTKKLKELKDNQRNDKEKESLKIRLEEQQIRWKSLQQKIDELRKELFNTEKKHKEKLDECLNDLERMSQEFQLKMSRLMTEKESLATQLEHAQVHIETNVVKVKTLEELLARLESGVSKLENETERENVLKEQVERLEQQLLKAHETSALEKQELSQLKIKCWRMEKSLDNAEIDKRILKRELKEVEDRAKQLSEDIMKLQNQMEDSKKAYESALLELSNLNENLATEVMKLQSSRSSLEDTLKIEREKFDKEKSIIDELKSAINSKEKENASLLKKIDSKDSEKKELEFKLEKSQSKINELLHKLDDVIKDKTMTESEMEKYKRELQNTQMNSSALREACSLLESQLVEYEKLHEASMEKEKDFCNRIDKLLNDLSQTKQEVNEAKRQMNEEKSFRLMTETKNKSLQEDVESLQKECRSYKDQCCEFKSYSSTLSDELTLAEERINDLEITIKTLERQIENLYAENQALKEDCSIQLTNLNNSKEMNYDLLRQISEYKDENLALLDRISELENMVIEKTSYYKDRELKHNATVQQQIKLIHFLQSKVEDAKKKKTFADKLFGHSKKENTNYLLYQNNKDIQDKEKKKNQQIEMFKHPNSGSRIKKEENEYQKKIQQNSSLSAHLNEVGARSPLKEKLPSQNSDKSSSQSLQSRVPIPPVSNTSNDNGQSSLENVVNEGWVKTPNKSKNGWEKTYAVLTPNILKIYPEYPTRKNATTLDFLELCQPDTHGKVILDPLESEIETPVSENELNYTLKVEISPNTTCWPPKSIVLMTLNEEEKEKWFRAFQSVLRTSDYKYVGEVVATWLETLDVNCLVELSNGKKLLGTEQGLYSLGNDPLTNISGPDHVQQIALLPTVHLALMIIDVKRYLITCDLNLLESLSVRDSTSKPYLPTKRVNVNNLSGFHTFQCSDFTKRMLVCVATAKQLIVLKFDIKSHDFVPLKVLDTAEPTSCMLFLGHSILVGADKFFEVDLHTFEAEEFIDPSDPRLAHATLYCQRMRSFPLYVAPIATEKEFLLCYSEFATFVDAFGRATRDREIKWTRLPRAFHYHSPYLYVVQFTAIEVFRIGQNHDGEQIECFRIELEHPRLLGGAGKGGIYIGLEHEVRLVEGKELNDDGSSVCSRGYEEEDATGSEFSFTSSLVQTLEGLSSDMDGSSDVDIKRTKKVKFPDL</sequence>
<dbReference type="FunFam" id="1.10.510.10:FF:000751">
    <property type="entry name" value="Non-specific serine/threonine protein kinase"/>
    <property type="match status" value="1"/>
</dbReference>
<evidence type="ECO:0000256" key="2">
    <source>
        <dbReference type="ARBA" id="ARBA00022527"/>
    </source>
</evidence>
<keyword evidence="7 10" id="KW-0067">ATP-binding</keyword>
<dbReference type="Pfam" id="PF00780">
    <property type="entry name" value="CNH"/>
    <property type="match status" value="1"/>
</dbReference>
<feature type="coiled-coil region" evidence="11">
    <location>
        <begin position="524"/>
        <end position="576"/>
    </location>
</feature>
<keyword evidence="3" id="KW-0597">Phosphoprotein</keyword>
<dbReference type="InterPro" id="IPR001849">
    <property type="entry name" value="PH_domain"/>
</dbReference>
<dbReference type="GO" id="GO:0005737">
    <property type="term" value="C:cytoplasm"/>
    <property type="evidence" value="ECO:0007669"/>
    <property type="project" value="TreeGrafter"/>
</dbReference>
<evidence type="ECO:0000259" key="16">
    <source>
        <dbReference type="PROSITE" id="PS51285"/>
    </source>
</evidence>
<evidence type="ECO:0000256" key="4">
    <source>
        <dbReference type="ARBA" id="ARBA00022679"/>
    </source>
</evidence>
<keyword evidence="2" id="KW-0723">Serine/threonine-protein kinase</keyword>
<feature type="domain" description="PH" evidence="13">
    <location>
        <begin position="1358"/>
        <end position="1476"/>
    </location>
</feature>
<dbReference type="InterPro" id="IPR017441">
    <property type="entry name" value="Protein_kinase_ATP_BS"/>
</dbReference>
<dbReference type="SUPFAM" id="SSF56112">
    <property type="entry name" value="Protein kinase-like (PK-like)"/>
    <property type="match status" value="1"/>
</dbReference>
<evidence type="ECO:0000256" key="5">
    <source>
        <dbReference type="ARBA" id="ARBA00022741"/>
    </source>
</evidence>
<organism evidence="17 18">
    <name type="scientific">Agrilus planipennis</name>
    <name type="common">Emerald ash borer</name>
    <name type="synonym">Agrilus marcopoli</name>
    <dbReference type="NCBI Taxonomy" id="224129"/>
    <lineage>
        <taxon>Eukaryota</taxon>
        <taxon>Metazoa</taxon>
        <taxon>Ecdysozoa</taxon>
        <taxon>Arthropoda</taxon>
        <taxon>Hexapoda</taxon>
        <taxon>Insecta</taxon>
        <taxon>Pterygota</taxon>
        <taxon>Neoptera</taxon>
        <taxon>Endopterygota</taxon>
        <taxon>Coleoptera</taxon>
        <taxon>Polyphaga</taxon>
        <taxon>Elateriformia</taxon>
        <taxon>Buprestoidea</taxon>
        <taxon>Buprestidae</taxon>
        <taxon>Agrilinae</taxon>
        <taxon>Agrilus</taxon>
    </lineage>
</organism>
<evidence type="ECO:0000256" key="6">
    <source>
        <dbReference type="ARBA" id="ARBA00022777"/>
    </source>
</evidence>
<name>A0A1W4WKY3_AGRPL</name>
<dbReference type="InterPro" id="IPR011009">
    <property type="entry name" value="Kinase-like_dom_sf"/>
</dbReference>
<accession>A0A1W4WKY3</accession>
<feature type="domain" description="AGC-kinase C-terminal" evidence="16">
    <location>
        <begin position="348"/>
        <end position="418"/>
    </location>
</feature>
<keyword evidence="11" id="KW-0175">Coiled coil</keyword>
<dbReference type="PROSITE" id="PS00107">
    <property type="entry name" value="PROTEIN_KINASE_ATP"/>
    <property type="match status" value="1"/>
</dbReference>
<dbReference type="KEGG" id="apln:108733920"/>
<gene>
    <name evidence="18" type="primary">LOC108733920</name>
</gene>
<comment type="catalytic activity">
    <reaction evidence="9">
        <text>L-seryl-[protein] + ATP = O-phospho-L-seryl-[protein] + ADP + H(+)</text>
        <dbReference type="Rhea" id="RHEA:17989"/>
        <dbReference type="Rhea" id="RHEA-COMP:9863"/>
        <dbReference type="Rhea" id="RHEA-COMP:11604"/>
        <dbReference type="ChEBI" id="CHEBI:15378"/>
        <dbReference type="ChEBI" id="CHEBI:29999"/>
        <dbReference type="ChEBI" id="CHEBI:30616"/>
        <dbReference type="ChEBI" id="CHEBI:83421"/>
        <dbReference type="ChEBI" id="CHEBI:456216"/>
        <dbReference type="EC" id="2.7.11.1"/>
    </reaction>
</comment>
<feature type="compositionally biased region" description="Low complexity" evidence="12">
    <location>
        <begin position="1324"/>
        <end position="1337"/>
    </location>
</feature>
<keyword evidence="17" id="KW-1185">Reference proteome</keyword>
<evidence type="ECO:0000259" key="13">
    <source>
        <dbReference type="PROSITE" id="PS50003"/>
    </source>
</evidence>
<dbReference type="GO" id="GO:0005524">
    <property type="term" value="F:ATP binding"/>
    <property type="evidence" value="ECO:0007669"/>
    <property type="project" value="UniProtKB-UniRule"/>
</dbReference>
<keyword evidence="6 18" id="KW-0418">Kinase</keyword>
<feature type="coiled-coil region" evidence="11">
    <location>
        <begin position="1053"/>
        <end position="1238"/>
    </location>
</feature>
<dbReference type="Pfam" id="PF00069">
    <property type="entry name" value="Pkinase"/>
    <property type="match status" value="1"/>
</dbReference>
<dbReference type="InterPro" id="IPR011993">
    <property type="entry name" value="PH-like_dom_sf"/>
</dbReference>
<evidence type="ECO:0000256" key="9">
    <source>
        <dbReference type="ARBA" id="ARBA00048679"/>
    </source>
</evidence>
<feature type="domain" description="Protein kinase" evidence="14">
    <location>
        <begin position="82"/>
        <end position="347"/>
    </location>
</feature>
<dbReference type="SUPFAM" id="SSF57997">
    <property type="entry name" value="Tropomyosin"/>
    <property type="match status" value="1"/>
</dbReference>
<dbReference type="Pfam" id="PF00169">
    <property type="entry name" value="PH"/>
    <property type="match status" value="1"/>
</dbReference>
<feature type="compositionally biased region" description="Basic and acidic residues" evidence="12">
    <location>
        <begin position="1267"/>
        <end position="1280"/>
    </location>
</feature>
<dbReference type="PROSITE" id="PS50011">
    <property type="entry name" value="PROTEIN_KINASE_DOM"/>
    <property type="match status" value="1"/>
</dbReference>
<dbReference type="InterPro" id="IPR001180">
    <property type="entry name" value="CNH_dom"/>
</dbReference>
<dbReference type="PANTHER" id="PTHR22988:SF71">
    <property type="entry name" value="CITRON RHO-INTERACTING KINASE"/>
    <property type="match status" value="1"/>
</dbReference>
<feature type="coiled-coil region" evidence="11">
    <location>
        <begin position="616"/>
        <end position="1024"/>
    </location>
</feature>
<comment type="catalytic activity">
    <reaction evidence="8">
        <text>L-threonyl-[protein] + ATP = O-phospho-L-threonyl-[protein] + ADP + H(+)</text>
        <dbReference type="Rhea" id="RHEA:46608"/>
        <dbReference type="Rhea" id="RHEA-COMP:11060"/>
        <dbReference type="Rhea" id="RHEA-COMP:11605"/>
        <dbReference type="ChEBI" id="CHEBI:15378"/>
        <dbReference type="ChEBI" id="CHEBI:30013"/>
        <dbReference type="ChEBI" id="CHEBI:30616"/>
        <dbReference type="ChEBI" id="CHEBI:61977"/>
        <dbReference type="ChEBI" id="CHEBI:456216"/>
        <dbReference type="EC" id="2.7.11.1"/>
    </reaction>
</comment>
<dbReference type="FunCoup" id="A0A1W4WKY3">
    <property type="interactions" value="81"/>
</dbReference>
<dbReference type="Gene3D" id="1.10.510.10">
    <property type="entry name" value="Transferase(Phosphotransferase) domain 1"/>
    <property type="match status" value="1"/>
</dbReference>
<keyword evidence="5 10" id="KW-0547">Nucleotide-binding</keyword>
<feature type="compositionally biased region" description="Polar residues" evidence="12">
    <location>
        <begin position="1344"/>
        <end position="1355"/>
    </location>
</feature>
<keyword evidence="4" id="KW-0808">Transferase</keyword>
<protein>
    <recommendedName>
        <fullName evidence="1">non-specific serine/threonine protein kinase</fullName>
        <ecNumber evidence="1">2.7.11.1</ecNumber>
    </recommendedName>
</protein>
<dbReference type="PROSITE" id="PS51285">
    <property type="entry name" value="AGC_KINASE_CTER"/>
    <property type="match status" value="1"/>
</dbReference>
<dbReference type="SMART" id="SM00220">
    <property type="entry name" value="S_TKc"/>
    <property type="match status" value="1"/>
</dbReference>
<feature type="domain" description="CNH" evidence="15">
    <location>
        <begin position="1493"/>
        <end position="1780"/>
    </location>
</feature>
<feature type="region of interest" description="Disordered" evidence="12">
    <location>
        <begin position="1267"/>
        <end position="1355"/>
    </location>
</feature>
<evidence type="ECO:0000256" key="8">
    <source>
        <dbReference type="ARBA" id="ARBA00047899"/>
    </source>
</evidence>
<feature type="compositionally biased region" description="Basic and acidic residues" evidence="12">
    <location>
        <begin position="1288"/>
        <end position="1297"/>
    </location>
</feature>
<evidence type="ECO:0000256" key="7">
    <source>
        <dbReference type="ARBA" id="ARBA00022840"/>
    </source>
</evidence>
<dbReference type="InterPro" id="IPR000961">
    <property type="entry name" value="AGC-kinase_C"/>
</dbReference>
<dbReference type="InterPro" id="IPR008271">
    <property type="entry name" value="Ser/Thr_kinase_AS"/>
</dbReference>